<dbReference type="NCBIfam" id="NF045974">
    <property type="entry name" value="conju_CD1108"/>
    <property type="match status" value="1"/>
</dbReference>
<sequence>MAKKAVRGVRAEVWFYTHNKIHEVEHENVGVEGTHKSELVAEAGTRKLVRFARRRYREHPAHRVAKWERKETAAKANLDFQKMIKEHPELASNPLSRMAQKWKLKRRYAKQARQAAKQGTRAAKKTTATAGTFTKRAVQAAARHPVFILIIVVLFLLFYALSAFSSLIPMLGSGLVNAVSGTSYASADSDLLGADEDYAALENDLKQKIANIERTHSGYDEYRYNVDEIGHNPYELTSYLSAKYHSYTRTEIQGELREVFEVQYELTLTEEVEIRYRTETSTDADGNETSEEVSYEYYILHVTLKNRTLPAVVNTRLDMEQKEIYSVMQELKGNKPYLWEGIYTEGGTQTESGYQIPGEALSDPSFAALIGEAEKYLGYPYVWGGSSPSTSFDCSGFVCWVFSNSGVHNLPRTTAQGIYNQCARVSPADARPGDIIFFTGTYDSGVPVSHVGIYVGNNMMIHCGNVRPAGRK</sequence>
<dbReference type="PANTHER" id="PTHR47053:SF1">
    <property type="entry name" value="MUREIN DD-ENDOPEPTIDASE MEPH-RELATED"/>
    <property type="match status" value="1"/>
</dbReference>
<protein>
    <submittedName>
        <fullName evidence="7">NlpC/P60 family protein</fullName>
    </submittedName>
</protein>
<dbReference type="EMBL" id="WQPS01000010">
    <property type="protein sequence ID" value="MBT9809653.1"/>
    <property type="molecule type" value="Genomic_DNA"/>
</dbReference>
<evidence type="ECO:0000256" key="5">
    <source>
        <dbReference type="SAM" id="Phobius"/>
    </source>
</evidence>
<keyword evidence="5" id="KW-0812">Transmembrane</keyword>
<keyword evidence="2" id="KW-0645">Protease</keyword>
<dbReference type="InterPro" id="IPR051202">
    <property type="entry name" value="Peptidase_C40"/>
</dbReference>
<evidence type="ECO:0000313" key="7">
    <source>
        <dbReference type="EMBL" id="MBT9809653.1"/>
    </source>
</evidence>
<feature type="transmembrane region" description="Helical" evidence="5">
    <location>
        <begin position="146"/>
        <end position="168"/>
    </location>
</feature>
<dbReference type="SUPFAM" id="SSF54001">
    <property type="entry name" value="Cysteine proteinases"/>
    <property type="match status" value="1"/>
</dbReference>
<comment type="caution">
    <text evidence="7">The sequence shown here is derived from an EMBL/GenBank/DDBJ whole genome shotgun (WGS) entry which is preliminary data.</text>
</comment>
<dbReference type="GO" id="GO:0008234">
    <property type="term" value="F:cysteine-type peptidase activity"/>
    <property type="evidence" value="ECO:0007669"/>
    <property type="project" value="UniProtKB-KW"/>
</dbReference>
<reference evidence="7" key="1">
    <citation type="journal article" date="2021" name="Gut Microbes">
        <title>A synthetic consortium of 100 gut commensals modulates the composition and function in a colon model of the microbiome of elderly subjects.</title>
        <authorList>
            <person name="Perez M."/>
            <person name="Ntemiri A."/>
            <person name="Tan H."/>
            <person name="Harris H.M.B."/>
            <person name="Roager H.M."/>
            <person name="Ribiere C."/>
            <person name="O'Toole P.W."/>
        </authorList>
    </citation>
    <scope>NUCLEOTIDE SEQUENCE</scope>
    <source>
        <strain evidence="7">MCC335</strain>
    </source>
</reference>
<dbReference type="Pfam" id="PF00877">
    <property type="entry name" value="NLPC_P60"/>
    <property type="match status" value="1"/>
</dbReference>
<dbReference type="PANTHER" id="PTHR47053">
    <property type="entry name" value="MUREIN DD-ENDOPEPTIDASE MEPH-RELATED"/>
    <property type="match status" value="1"/>
</dbReference>
<dbReference type="AlphaFoldDB" id="A0AA41K5D5"/>
<name>A0AA41K5D5_9FIRM</name>
<evidence type="ECO:0000256" key="3">
    <source>
        <dbReference type="ARBA" id="ARBA00022801"/>
    </source>
</evidence>
<evidence type="ECO:0000313" key="8">
    <source>
        <dbReference type="Proteomes" id="UP000708338"/>
    </source>
</evidence>
<keyword evidence="4" id="KW-0788">Thiol protease</keyword>
<dbReference type="GO" id="GO:0006508">
    <property type="term" value="P:proteolysis"/>
    <property type="evidence" value="ECO:0007669"/>
    <property type="project" value="UniProtKB-KW"/>
</dbReference>
<dbReference type="Proteomes" id="UP000708338">
    <property type="component" value="Unassembled WGS sequence"/>
</dbReference>
<evidence type="ECO:0000259" key="6">
    <source>
        <dbReference type="PROSITE" id="PS51935"/>
    </source>
</evidence>
<organism evidence="7 8">
    <name type="scientific">Enterocloster citroniae</name>
    <dbReference type="NCBI Taxonomy" id="358743"/>
    <lineage>
        <taxon>Bacteria</taxon>
        <taxon>Bacillati</taxon>
        <taxon>Bacillota</taxon>
        <taxon>Clostridia</taxon>
        <taxon>Lachnospirales</taxon>
        <taxon>Lachnospiraceae</taxon>
        <taxon>Enterocloster</taxon>
    </lineage>
</organism>
<gene>
    <name evidence="7" type="ORF">GPL26_08370</name>
</gene>
<comment type="similarity">
    <text evidence="1">Belongs to the peptidase C40 family.</text>
</comment>
<dbReference type="InterPro" id="IPR000064">
    <property type="entry name" value="NLP_P60_dom"/>
</dbReference>
<keyword evidence="5" id="KW-0472">Membrane</keyword>
<evidence type="ECO:0000256" key="2">
    <source>
        <dbReference type="ARBA" id="ARBA00022670"/>
    </source>
</evidence>
<evidence type="ECO:0000256" key="1">
    <source>
        <dbReference type="ARBA" id="ARBA00007074"/>
    </source>
</evidence>
<keyword evidence="3" id="KW-0378">Hydrolase</keyword>
<dbReference type="PROSITE" id="PS51935">
    <property type="entry name" value="NLPC_P60"/>
    <property type="match status" value="1"/>
</dbReference>
<feature type="domain" description="NlpC/P60" evidence="6">
    <location>
        <begin position="363"/>
        <end position="472"/>
    </location>
</feature>
<proteinExistence type="inferred from homology"/>
<keyword evidence="5" id="KW-1133">Transmembrane helix</keyword>
<evidence type="ECO:0000256" key="4">
    <source>
        <dbReference type="ARBA" id="ARBA00022807"/>
    </source>
</evidence>
<dbReference type="InterPro" id="IPR038765">
    <property type="entry name" value="Papain-like_cys_pep_sf"/>
</dbReference>
<dbReference type="Gene3D" id="3.90.1720.10">
    <property type="entry name" value="endopeptidase domain like (from Nostoc punctiforme)"/>
    <property type="match status" value="1"/>
</dbReference>
<accession>A0AA41K5D5</accession>